<dbReference type="Proteomes" id="UP001530315">
    <property type="component" value="Unassembled WGS sequence"/>
</dbReference>
<evidence type="ECO:0000313" key="8">
    <source>
        <dbReference type="EMBL" id="KAL3770173.1"/>
    </source>
</evidence>
<feature type="compositionally biased region" description="Acidic residues" evidence="6">
    <location>
        <begin position="128"/>
        <end position="153"/>
    </location>
</feature>
<reference evidence="8 9" key="1">
    <citation type="submission" date="2024-10" db="EMBL/GenBank/DDBJ databases">
        <title>Updated reference genomes for cyclostephanoid diatoms.</title>
        <authorList>
            <person name="Roberts W.R."/>
            <person name="Alverson A.J."/>
        </authorList>
    </citation>
    <scope>NUCLEOTIDE SEQUENCE [LARGE SCALE GENOMIC DNA]</scope>
    <source>
        <strain evidence="8 9">AJA276-08</strain>
    </source>
</reference>
<dbReference type="InterPro" id="IPR011009">
    <property type="entry name" value="Kinase-like_dom_sf"/>
</dbReference>
<comment type="caution">
    <text evidence="8">The sequence shown here is derived from an EMBL/GenBank/DDBJ whole genome shotgun (WGS) entry which is preliminary data.</text>
</comment>
<name>A0ABD3N271_9STRA</name>
<dbReference type="EMBL" id="JALLAZ020001636">
    <property type="protein sequence ID" value="KAL3770173.1"/>
    <property type="molecule type" value="Genomic_DNA"/>
</dbReference>
<keyword evidence="3" id="KW-0547">Nucleotide-binding</keyword>
<dbReference type="SUPFAM" id="SSF56112">
    <property type="entry name" value="Protein kinase-like (PK-like)"/>
    <property type="match status" value="1"/>
</dbReference>
<dbReference type="InterPro" id="IPR051852">
    <property type="entry name" value="Alpha-type_PK"/>
</dbReference>
<keyword evidence="9" id="KW-1185">Reference proteome</keyword>
<dbReference type="GO" id="GO:0005524">
    <property type="term" value="F:ATP binding"/>
    <property type="evidence" value="ECO:0007669"/>
    <property type="project" value="UniProtKB-KW"/>
</dbReference>
<evidence type="ECO:0000256" key="6">
    <source>
        <dbReference type="SAM" id="MobiDB-lite"/>
    </source>
</evidence>
<evidence type="ECO:0000256" key="4">
    <source>
        <dbReference type="ARBA" id="ARBA00022777"/>
    </source>
</evidence>
<evidence type="ECO:0000256" key="1">
    <source>
        <dbReference type="ARBA" id="ARBA00022527"/>
    </source>
</evidence>
<accession>A0ABD3N271</accession>
<evidence type="ECO:0000256" key="5">
    <source>
        <dbReference type="ARBA" id="ARBA00022840"/>
    </source>
</evidence>
<dbReference type="PANTHER" id="PTHR45992">
    <property type="entry name" value="EUKARYOTIC ELONGATION FACTOR 2 KINASE-RELATED"/>
    <property type="match status" value="1"/>
</dbReference>
<dbReference type="AlphaFoldDB" id="A0ABD3N271"/>
<evidence type="ECO:0000313" key="9">
    <source>
        <dbReference type="Proteomes" id="UP001530315"/>
    </source>
</evidence>
<dbReference type="InterPro" id="IPR004166">
    <property type="entry name" value="a-kinase_dom"/>
</dbReference>
<keyword evidence="2" id="KW-0808">Transferase</keyword>
<feature type="region of interest" description="Disordered" evidence="6">
    <location>
        <begin position="126"/>
        <end position="161"/>
    </location>
</feature>
<feature type="domain" description="Alpha-type protein kinase" evidence="7">
    <location>
        <begin position="1"/>
        <end position="251"/>
    </location>
</feature>
<protein>
    <recommendedName>
        <fullName evidence="7">Alpha-type protein kinase domain-containing protein</fullName>
    </recommendedName>
</protein>
<dbReference type="Pfam" id="PF02816">
    <property type="entry name" value="Alpha_kinase"/>
    <property type="match status" value="2"/>
</dbReference>
<gene>
    <name evidence="8" type="ORF">ACHAW5_009268</name>
</gene>
<keyword evidence="4" id="KW-0418">Kinase</keyword>
<dbReference type="Gene3D" id="3.20.200.10">
    <property type="entry name" value="MHCK/EF2 kinase"/>
    <property type="match status" value="1"/>
</dbReference>
<keyword evidence="1" id="KW-0723">Serine/threonine-protein kinase</keyword>
<evidence type="ECO:0000259" key="7">
    <source>
        <dbReference type="PROSITE" id="PS51158"/>
    </source>
</evidence>
<organism evidence="8 9">
    <name type="scientific">Stephanodiscus triporus</name>
    <dbReference type="NCBI Taxonomy" id="2934178"/>
    <lineage>
        <taxon>Eukaryota</taxon>
        <taxon>Sar</taxon>
        <taxon>Stramenopiles</taxon>
        <taxon>Ochrophyta</taxon>
        <taxon>Bacillariophyta</taxon>
        <taxon>Coscinodiscophyceae</taxon>
        <taxon>Thalassiosirophycidae</taxon>
        <taxon>Stephanodiscales</taxon>
        <taxon>Stephanodiscaceae</taxon>
        <taxon>Stephanodiscus</taxon>
    </lineage>
</organism>
<sequence length="272" mass="31552">MVVKETKYNERERVAFHERFAETQDLASYLANEFNERLRRSPSYTPSSTPQLCFLSCSVLLLKDPSWPTGERGMLVEKMLDTDRFCWTKWNDNNGSVLGQKRAHNPIDVEFEMKELLREMNRKLGALEEGDKDSNDDDSVSDVESDSGDNEDEANYHNKNDIDPSDYLQAFTHFTYRFTRKKVMVCDLQGVFNTDVIPPMIELTDPAIHYASTKGRRMVFGRTDKGRSGMSAFFKTHKCTKICKILHLSAHNKEWSCDWRQESAQCTNFREN</sequence>
<keyword evidence="5" id="KW-0067">ATP-binding</keyword>
<evidence type="ECO:0000256" key="2">
    <source>
        <dbReference type="ARBA" id="ARBA00022679"/>
    </source>
</evidence>
<proteinExistence type="predicted"/>
<dbReference type="PANTHER" id="PTHR45992:SF11">
    <property type="entry name" value="ALPHA-TYPE PROTEIN KINASE DOMAIN-CONTAINING PROTEIN"/>
    <property type="match status" value="1"/>
</dbReference>
<dbReference type="PROSITE" id="PS51158">
    <property type="entry name" value="ALPHA_KINASE"/>
    <property type="match status" value="1"/>
</dbReference>
<dbReference type="GO" id="GO:0004674">
    <property type="term" value="F:protein serine/threonine kinase activity"/>
    <property type="evidence" value="ECO:0007669"/>
    <property type="project" value="UniProtKB-KW"/>
</dbReference>
<dbReference type="SMART" id="SM00811">
    <property type="entry name" value="Alpha_kinase"/>
    <property type="match status" value="1"/>
</dbReference>
<evidence type="ECO:0000256" key="3">
    <source>
        <dbReference type="ARBA" id="ARBA00022741"/>
    </source>
</evidence>